<comment type="caution">
    <text evidence="4">The sequence shown here is derived from an EMBL/GenBank/DDBJ whole genome shotgun (WGS) entry which is preliminary data.</text>
</comment>
<dbReference type="RefSeq" id="WP_232593164.1">
    <property type="nucleotide sequence ID" value="NZ_BSPD01000056.1"/>
</dbReference>
<dbReference type="EMBL" id="BSPD01000056">
    <property type="protein sequence ID" value="GLS26563.1"/>
    <property type="molecule type" value="Genomic_DNA"/>
</dbReference>
<protein>
    <recommendedName>
        <fullName evidence="6">Alkaline phosphatase</fullName>
    </recommendedName>
</protein>
<evidence type="ECO:0000259" key="2">
    <source>
        <dbReference type="Pfam" id="PF09423"/>
    </source>
</evidence>
<dbReference type="PANTHER" id="PTHR43606">
    <property type="entry name" value="PHOSPHATASE, PUTATIVE (AFU_ORTHOLOGUE AFUA_6G08710)-RELATED"/>
    <property type="match status" value="1"/>
</dbReference>
<evidence type="ECO:0000256" key="1">
    <source>
        <dbReference type="SAM" id="SignalP"/>
    </source>
</evidence>
<dbReference type="InterPro" id="IPR052900">
    <property type="entry name" value="Phospholipid_Metab_Enz"/>
</dbReference>
<organism evidence="4 5">
    <name type="scientific">Marinibactrum halimedae</name>
    <dbReference type="NCBI Taxonomy" id="1444977"/>
    <lineage>
        <taxon>Bacteria</taxon>
        <taxon>Pseudomonadati</taxon>
        <taxon>Pseudomonadota</taxon>
        <taxon>Gammaproteobacteria</taxon>
        <taxon>Cellvibrionales</taxon>
        <taxon>Cellvibrionaceae</taxon>
        <taxon>Marinibactrum</taxon>
    </lineage>
</organism>
<keyword evidence="5" id="KW-1185">Reference proteome</keyword>
<reference evidence="4 5" key="1">
    <citation type="journal article" date="2014" name="Int. J. Syst. Evol. Microbiol.">
        <title>Complete genome sequence of Corynebacterium casei LMG S-19264T (=DSM 44701T), isolated from a smear-ripened cheese.</title>
        <authorList>
            <consortium name="US DOE Joint Genome Institute (JGI-PGF)"/>
            <person name="Walter F."/>
            <person name="Albersmeier A."/>
            <person name="Kalinowski J."/>
            <person name="Ruckert C."/>
        </authorList>
    </citation>
    <scope>NUCLEOTIDE SEQUENCE [LARGE SCALE GENOMIC DNA]</scope>
    <source>
        <strain evidence="4 5">NBRC 110095</strain>
    </source>
</reference>
<feature type="chain" id="PRO_5041345191" description="Alkaline phosphatase" evidence="1">
    <location>
        <begin position="28"/>
        <end position="548"/>
    </location>
</feature>
<dbReference type="SUPFAM" id="SSF56300">
    <property type="entry name" value="Metallo-dependent phosphatases"/>
    <property type="match status" value="1"/>
</dbReference>
<dbReference type="AlphaFoldDB" id="A0AA37T7P4"/>
<proteinExistence type="predicted"/>
<feature type="domain" description="Phospholipase D N-terminal" evidence="3">
    <location>
        <begin position="39"/>
        <end position="129"/>
    </location>
</feature>
<dbReference type="PANTHER" id="PTHR43606:SF7">
    <property type="entry name" value="PHOSPHATASE, PUTATIVE (AFU_ORTHOLOGUE AFUA_6G08710)-RELATED"/>
    <property type="match status" value="1"/>
</dbReference>
<dbReference type="CDD" id="cd07389">
    <property type="entry name" value="MPP_PhoD"/>
    <property type="match status" value="1"/>
</dbReference>
<feature type="domain" description="PhoD-like phosphatase metallophosphatase" evidence="2">
    <location>
        <begin position="140"/>
        <end position="482"/>
    </location>
</feature>
<dbReference type="Gene3D" id="3.60.21.70">
    <property type="entry name" value="PhoD-like phosphatase"/>
    <property type="match status" value="1"/>
</dbReference>
<keyword evidence="1" id="KW-0732">Signal</keyword>
<evidence type="ECO:0000313" key="5">
    <source>
        <dbReference type="Proteomes" id="UP001156870"/>
    </source>
</evidence>
<dbReference type="InterPro" id="IPR029052">
    <property type="entry name" value="Metallo-depent_PP-like"/>
</dbReference>
<sequence>MAISRRNFSKSVLIAGAGVAASGAVNAEITDRTVATFNHGVASGDPLSDRVIIWTRVTPLDDIPTTLFVNYRVARDIDFQQVVIEQQTITDQNQDYTVKLDITNLDPDTTYYYQFECEGQVSQIGRTKTLPAGFTEHLRLAFVSCSNYAYGYFNVYGMLAERPDLDAILHLGDYIYEYGDGEYGDVPGRNPEPRGETTNLSEYRQRYAQYRTDADLQEVHRQHPFICVWDDHESANNAYQDGAENHTEGSEGRWTDRKADSVRAYYEWMPIRQVDANDPARIFRRFTFGNLMDLMMLDTRLYGRDRAPSFPSNSQSRRLLGDTQFNWLADQLSDSKDNGVQWRILGQQVIMAFVRALGTPYNLDQWDGYPGERQRVIDHLKDNDIDNTAIITGDIHSSWALDVADRPYRSLRRDPRRGYDGDTGEGSVAVEFVCPAVTSPGLSNNAFRGLLLGGNPHLKEVELTRRGYVLLDVNADRIQAEWYHAQSITQQGNRNQELAFVFQTRDGENRLTRVNNSQVSTPKSESAPLVPDFVEEILESIWNLGNLS</sequence>
<dbReference type="Proteomes" id="UP001156870">
    <property type="component" value="Unassembled WGS sequence"/>
</dbReference>
<dbReference type="PROSITE" id="PS51318">
    <property type="entry name" value="TAT"/>
    <property type="match status" value="1"/>
</dbReference>
<accession>A0AA37T7P4</accession>
<dbReference type="InterPro" id="IPR018946">
    <property type="entry name" value="PhoD-like_MPP"/>
</dbReference>
<dbReference type="InterPro" id="IPR032093">
    <property type="entry name" value="PhoD_N"/>
</dbReference>
<name>A0AA37T7P4_9GAMM</name>
<evidence type="ECO:0000259" key="3">
    <source>
        <dbReference type="Pfam" id="PF16655"/>
    </source>
</evidence>
<evidence type="ECO:0000313" key="4">
    <source>
        <dbReference type="EMBL" id="GLS26563.1"/>
    </source>
</evidence>
<feature type="signal peptide" evidence="1">
    <location>
        <begin position="1"/>
        <end position="27"/>
    </location>
</feature>
<evidence type="ECO:0008006" key="6">
    <source>
        <dbReference type="Google" id="ProtNLM"/>
    </source>
</evidence>
<dbReference type="Pfam" id="PF09423">
    <property type="entry name" value="PhoD"/>
    <property type="match status" value="1"/>
</dbReference>
<dbReference type="Gene3D" id="2.60.40.380">
    <property type="entry name" value="Purple acid phosphatase-like, N-terminal"/>
    <property type="match status" value="1"/>
</dbReference>
<dbReference type="Pfam" id="PF16655">
    <property type="entry name" value="PhoD_N"/>
    <property type="match status" value="1"/>
</dbReference>
<dbReference type="InterPro" id="IPR038607">
    <property type="entry name" value="PhoD-like_sf"/>
</dbReference>
<dbReference type="InterPro" id="IPR006311">
    <property type="entry name" value="TAT_signal"/>
</dbReference>
<gene>
    <name evidence="4" type="ORF">GCM10007877_22790</name>
</gene>